<evidence type="ECO:0000256" key="5">
    <source>
        <dbReference type="SAM" id="MobiDB-lite"/>
    </source>
</evidence>
<evidence type="ECO:0000259" key="6">
    <source>
        <dbReference type="PROSITE" id="PS50011"/>
    </source>
</evidence>
<dbReference type="Pfam" id="PF00069">
    <property type="entry name" value="Pkinase"/>
    <property type="match status" value="2"/>
</dbReference>
<dbReference type="PANTHER" id="PTHR43289:SF34">
    <property type="entry name" value="SERINE_THREONINE-PROTEIN KINASE YBDM-RELATED"/>
    <property type="match status" value="1"/>
</dbReference>
<dbReference type="SUPFAM" id="SSF56112">
    <property type="entry name" value="Protein kinase-like (PK-like)"/>
    <property type="match status" value="2"/>
</dbReference>
<dbReference type="InterPro" id="IPR011009">
    <property type="entry name" value="Kinase-like_dom_sf"/>
</dbReference>
<organism evidence="8 9">
    <name type="scientific">Actinomadura miaoliensis</name>
    <dbReference type="NCBI Taxonomy" id="430685"/>
    <lineage>
        <taxon>Bacteria</taxon>
        <taxon>Bacillati</taxon>
        <taxon>Actinomycetota</taxon>
        <taxon>Actinomycetes</taxon>
        <taxon>Streptosporangiales</taxon>
        <taxon>Thermomonosporaceae</taxon>
        <taxon>Actinomadura</taxon>
    </lineage>
</organism>
<evidence type="ECO:0000256" key="4">
    <source>
        <dbReference type="ARBA" id="ARBA00022840"/>
    </source>
</evidence>
<dbReference type="InterPro" id="IPR049832">
    <property type="entry name" value="BREX_PglW"/>
</dbReference>
<keyword evidence="2" id="KW-0547">Nucleotide-binding</keyword>
<dbReference type="Gene3D" id="1.10.510.10">
    <property type="entry name" value="Transferase(Phosphotransferase) domain 1"/>
    <property type="match status" value="2"/>
</dbReference>
<evidence type="ECO:0000313" key="9">
    <source>
        <dbReference type="Proteomes" id="UP001500683"/>
    </source>
</evidence>
<protein>
    <submittedName>
        <fullName evidence="8">BREX system serine/threonine kinase PglW</fullName>
    </submittedName>
</protein>
<proteinExistence type="predicted"/>
<dbReference type="GO" id="GO:0016301">
    <property type="term" value="F:kinase activity"/>
    <property type="evidence" value="ECO:0007669"/>
    <property type="project" value="UniProtKB-KW"/>
</dbReference>
<feature type="domain" description="Protein kinase" evidence="6">
    <location>
        <begin position="209"/>
        <end position="501"/>
    </location>
</feature>
<accession>A0ABP7W5Q2</accession>
<evidence type="ECO:0000259" key="7">
    <source>
        <dbReference type="PROSITE" id="PS50965"/>
    </source>
</evidence>
<keyword evidence="3 8" id="KW-0418">Kinase</keyword>
<dbReference type="PANTHER" id="PTHR43289">
    <property type="entry name" value="MITOGEN-ACTIVATED PROTEIN KINASE KINASE KINASE 20-RELATED"/>
    <property type="match status" value="1"/>
</dbReference>
<dbReference type="Proteomes" id="UP001500683">
    <property type="component" value="Unassembled WGS sequence"/>
</dbReference>
<evidence type="ECO:0000313" key="8">
    <source>
        <dbReference type="EMBL" id="GAA4081296.1"/>
    </source>
</evidence>
<reference evidence="9" key="1">
    <citation type="journal article" date="2019" name="Int. J. Syst. Evol. Microbiol.">
        <title>The Global Catalogue of Microorganisms (GCM) 10K type strain sequencing project: providing services to taxonomists for standard genome sequencing and annotation.</title>
        <authorList>
            <consortium name="The Broad Institute Genomics Platform"/>
            <consortium name="The Broad Institute Genome Sequencing Center for Infectious Disease"/>
            <person name="Wu L."/>
            <person name="Ma J."/>
        </authorList>
    </citation>
    <scope>NUCLEOTIDE SEQUENCE [LARGE SCALE GENOMIC DNA]</scope>
    <source>
        <strain evidence="9">JCM 16702</strain>
    </source>
</reference>
<dbReference type="PROSITE" id="PS50965">
    <property type="entry name" value="NERD"/>
    <property type="match status" value="1"/>
</dbReference>
<dbReference type="PROSITE" id="PS50011">
    <property type="entry name" value="PROTEIN_KINASE_DOM"/>
    <property type="match status" value="2"/>
</dbReference>
<dbReference type="InterPro" id="IPR011528">
    <property type="entry name" value="NERD"/>
</dbReference>
<dbReference type="NCBIfam" id="NF033442">
    <property type="entry name" value="BREX_PglW"/>
    <property type="match status" value="1"/>
</dbReference>
<evidence type="ECO:0000256" key="2">
    <source>
        <dbReference type="ARBA" id="ARBA00022741"/>
    </source>
</evidence>
<comment type="caution">
    <text evidence="8">The sequence shown here is derived from an EMBL/GenBank/DDBJ whole genome shotgun (WGS) entry which is preliminary data.</text>
</comment>
<gene>
    <name evidence="8" type="primary">pglW</name>
    <name evidence="8" type="ORF">GCM10022214_45130</name>
</gene>
<feature type="region of interest" description="Disordered" evidence="5">
    <location>
        <begin position="1415"/>
        <end position="1435"/>
    </location>
</feature>
<feature type="domain" description="NERD" evidence="7">
    <location>
        <begin position="13"/>
        <end position="130"/>
    </location>
</feature>
<evidence type="ECO:0000256" key="1">
    <source>
        <dbReference type="ARBA" id="ARBA00022679"/>
    </source>
</evidence>
<keyword evidence="4" id="KW-0067">ATP-binding</keyword>
<dbReference type="Pfam" id="PF08378">
    <property type="entry name" value="NERD"/>
    <property type="match status" value="1"/>
</dbReference>
<dbReference type="RefSeq" id="WP_344950786.1">
    <property type="nucleotide sequence ID" value="NZ_BAAAZG010000029.1"/>
</dbReference>
<keyword evidence="9" id="KW-1185">Reference proteome</keyword>
<dbReference type="EMBL" id="BAAAZG010000029">
    <property type="protein sequence ID" value="GAA4081296.1"/>
    <property type="molecule type" value="Genomic_DNA"/>
</dbReference>
<sequence length="1435" mass="158331">MTTGGNRWWGARSDFPWERDALEFVRRRMRDEEPFRAWSAFTFTAQTGHVREVDLFIVTPAGLFLVEIKSHPGRLVNSGGSWMFEDQGRVRTIDNPLHLADRKAKELKGRLEWAVRKLGIRGLRIPYIQAVVFLSAPGLRSELDEVQRLGVYAREQSSGLPRIWEDLLDASPRRLPTPGEQNFSRQLPRLMDQIGVQLGRRHRTVGTWKLQAKALDAGPTWEDYLAENAALEGDHRRVRIYLSELGAGREARESTRRAARREYLVLQGIDHPGIIKAEQFSDDHEAGPAIVFPHQPEWLRLDHYMAQYGDGLDVETRLDMIRQLAEALAHAHRRHLYHRALAARSVYVAFHGAGYDPKLKIIDWQAAARPGGGSSGDAQPQGRTSTLAAGVPSLVGHIERSAEAYLAPEFNRPDAESVPLDVFGLGALAYLVVTGRPPADSRSELGRRLAEEQALSPSAVEPTVTPRMDELVRRATRREVYDRTPSVREFLEGLDEIEAALTAPAPQADADPLEAVRGTVVAGWTVQRNLGKGSTSRAFLVERQTDQGRQRGVLKVALTEAAATRLQVEADLLGRLHDSHIVQLIDPPCEVGDRTVLVLEEAGQVTLAEYIRRDGRMSIDELELFGDQLFAAARYLEEEGVRHRDIKPDNLAIRRLANNSRRLVLFDFSHAQVPDTVLKAGTPDYLDPFLGTGQRSRYDDHAERYAIAVTLHEMASAELPSWGDGMYEPEFIDRAEDTPQLAEDRFDAGLRDGLVAFFDRALHRDVARRFGSLKQMRDAWRDMFRELDQAPPPTSPSSTEDDSDDVVMARENAAKAATPETMLAEAGLSQRALSAAVDELGVATVGELMVLPATRIHRLRTVGVGSGPRNELARLARDWRERFKTEESAAKAADEAREAARDVPVAGSADAKERLKRLSLDEIAGRLVPKETGVAADIVSLALALPGRDNKKAPLDPWAPQRDIADHLQVGPAEVAEALKDARRRWTSDSAIKPLRDDVVDILTEQGRILEAEQLAAELLARRGSSLTDPDARAAVAGAAVRVALETEERLDEPRLAKRRTGPGGRRVLVALRASDDADVPSHIDLFDYAEQLGERADELATRDPLPSAVTVKGVLREVVTPPGMALLPDTRLVALAAAASTKAAVTARLELYPVDLAPARAVELAQITGHLGGTGITAEGLRRRVLARFPRLTTLPTEPDAWRKILNEANYQVEWAADGRNLIDRRFAESSRTFSISRTSGLAATPGRRTADRVTRRLETGIAEGGFLALKTRIKYAVPLGAAVAGLPGVTPIDVTTEFVTALREIVTDRGRPTWETMLEADPDTAPPVFHLLIDQALRRVETKARQADGIALLLDATPLARYKGGADMLARLMDAARDPGEKPHGLWLLCPMEDPHELPLLDRETVPVITDNEHLTLPPSFGQADEPPTRRAS</sequence>
<evidence type="ECO:0000256" key="3">
    <source>
        <dbReference type="ARBA" id="ARBA00022777"/>
    </source>
</evidence>
<feature type="domain" description="Protein kinase" evidence="6">
    <location>
        <begin position="524"/>
        <end position="781"/>
    </location>
</feature>
<dbReference type="SMART" id="SM00220">
    <property type="entry name" value="S_TKc"/>
    <property type="match status" value="1"/>
</dbReference>
<name>A0ABP7W5Q2_9ACTN</name>
<keyword evidence="1" id="KW-0808">Transferase</keyword>
<dbReference type="InterPro" id="IPR000719">
    <property type="entry name" value="Prot_kinase_dom"/>
</dbReference>